<dbReference type="EC" id="3.1.2.4" evidence="2"/>
<dbReference type="Gene3D" id="3.90.226.10">
    <property type="entry name" value="2-enoyl-CoA Hydratase, Chain A, domain 1"/>
    <property type="match status" value="1"/>
</dbReference>
<evidence type="ECO:0000313" key="5">
    <source>
        <dbReference type="EMBL" id="MCT7375860.1"/>
    </source>
</evidence>
<dbReference type="RefSeq" id="WP_260903126.1">
    <property type="nucleotide sequence ID" value="NZ_JAOCZP010000003.1"/>
</dbReference>
<dbReference type="InterPro" id="IPR032259">
    <property type="entry name" value="HIBYL-CoA-H"/>
</dbReference>
<organism evidence="5 6">
    <name type="scientific">Chelativorans salis</name>
    <dbReference type="NCBI Taxonomy" id="2978478"/>
    <lineage>
        <taxon>Bacteria</taxon>
        <taxon>Pseudomonadati</taxon>
        <taxon>Pseudomonadota</taxon>
        <taxon>Alphaproteobacteria</taxon>
        <taxon>Hyphomicrobiales</taxon>
        <taxon>Phyllobacteriaceae</taxon>
        <taxon>Chelativorans</taxon>
    </lineage>
</organism>
<dbReference type="PANTHER" id="PTHR43176:SF3">
    <property type="entry name" value="3-HYDROXYISOBUTYRYL-COA HYDROLASE, MITOCHONDRIAL"/>
    <property type="match status" value="1"/>
</dbReference>
<evidence type="ECO:0000313" key="6">
    <source>
        <dbReference type="Proteomes" id="UP001320831"/>
    </source>
</evidence>
<dbReference type="InterPro" id="IPR045004">
    <property type="entry name" value="ECH_dom"/>
</dbReference>
<dbReference type="SUPFAM" id="SSF52096">
    <property type="entry name" value="ClpP/crotonase"/>
    <property type="match status" value="1"/>
</dbReference>
<evidence type="ECO:0000259" key="4">
    <source>
        <dbReference type="Pfam" id="PF16113"/>
    </source>
</evidence>
<name>A0ABT2LMS5_9HYPH</name>
<proteinExistence type="predicted"/>
<evidence type="ECO:0000256" key="1">
    <source>
        <dbReference type="ARBA" id="ARBA00001709"/>
    </source>
</evidence>
<evidence type="ECO:0000256" key="3">
    <source>
        <dbReference type="ARBA" id="ARBA00022801"/>
    </source>
</evidence>
<accession>A0ABT2LMS5</accession>
<comment type="catalytic activity">
    <reaction evidence="1">
        <text>3-hydroxy-2-methylpropanoyl-CoA + H2O = 3-hydroxy-2-methylpropanoate + CoA + H(+)</text>
        <dbReference type="Rhea" id="RHEA:20888"/>
        <dbReference type="ChEBI" id="CHEBI:11805"/>
        <dbReference type="ChEBI" id="CHEBI:15377"/>
        <dbReference type="ChEBI" id="CHEBI:15378"/>
        <dbReference type="ChEBI" id="CHEBI:57287"/>
        <dbReference type="ChEBI" id="CHEBI:57340"/>
        <dbReference type="EC" id="3.1.2.4"/>
    </reaction>
</comment>
<keyword evidence="3" id="KW-0378">Hydrolase</keyword>
<gene>
    <name evidence="5" type="ORF">N5A92_12540</name>
</gene>
<dbReference type="Pfam" id="PF16113">
    <property type="entry name" value="ECH_2"/>
    <property type="match status" value="1"/>
</dbReference>
<dbReference type="PANTHER" id="PTHR43176">
    <property type="entry name" value="3-HYDROXYISOBUTYRYL-COA HYDROLASE-RELATED"/>
    <property type="match status" value="1"/>
</dbReference>
<comment type="caution">
    <text evidence="5">The sequence shown here is derived from an EMBL/GenBank/DDBJ whole genome shotgun (WGS) entry which is preliminary data.</text>
</comment>
<dbReference type="NCBIfam" id="NF004127">
    <property type="entry name" value="PRK05617.1"/>
    <property type="match status" value="1"/>
</dbReference>
<sequence>MEGDFGGGGDIRFVRQGCAGVIVLDRPAALNSLTHSMVKAIGRALTAWQADDEVRVVLIKGEGRAFCAGGDILAIYEAGRAGRPPVGFFADEYRLNAAIARFSKPYVALIDGVVMGGGVGVSAHGSHRVMTEKTLFAMPEVGIGFFPDVGGSHLLSRLPGHYGMYLVLTGERIGQGEALGAGLATHAVDSTALAELADEIAETGDVDAALAARARDVPREKDGARLEAIARYFSPSTLEECVASLSQGAEEGDEFAAATLETIAKRSPTSLHVAFRQLRLGAALSMDECMRMEFRIVNRMLGNGDFYEGIRAAIVDKTKAPAWQPASLDAVDPAAIEAFFAPLPDGELEL</sequence>
<feature type="domain" description="Enoyl-CoA hydratase/isomerase" evidence="4">
    <location>
        <begin position="20"/>
        <end position="340"/>
    </location>
</feature>
<dbReference type="EMBL" id="JAOCZP010000003">
    <property type="protein sequence ID" value="MCT7375860.1"/>
    <property type="molecule type" value="Genomic_DNA"/>
</dbReference>
<dbReference type="CDD" id="cd06558">
    <property type="entry name" value="crotonase-like"/>
    <property type="match status" value="1"/>
</dbReference>
<protein>
    <recommendedName>
        <fullName evidence="2">3-hydroxyisobutyryl-CoA hydrolase</fullName>
        <ecNumber evidence="2">3.1.2.4</ecNumber>
    </recommendedName>
</protein>
<keyword evidence="6" id="KW-1185">Reference proteome</keyword>
<evidence type="ECO:0000256" key="2">
    <source>
        <dbReference type="ARBA" id="ARBA00011915"/>
    </source>
</evidence>
<reference evidence="5 6" key="1">
    <citation type="submission" date="2022-09" db="EMBL/GenBank/DDBJ databases">
        <title>Chelativorans salina sp. nov., a novel slightly halophilic bacterium isolated from a saline lake sediment enrichment.</title>
        <authorList>
            <person name="Gao L."/>
            <person name="Fang B.-Z."/>
            <person name="Li W.-J."/>
        </authorList>
    </citation>
    <scope>NUCLEOTIDE SEQUENCE [LARGE SCALE GENOMIC DNA]</scope>
    <source>
        <strain evidence="5 6">EGI FJ00035</strain>
    </source>
</reference>
<dbReference type="Proteomes" id="UP001320831">
    <property type="component" value="Unassembled WGS sequence"/>
</dbReference>
<dbReference type="InterPro" id="IPR029045">
    <property type="entry name" value="ClpP/crotonase-like_dom_sf"/>
</dbReference>